<dbReference type="Pfam" id="PF13359">
    <property type="entry name" value="DDE_Tnp_4"/>
    <property type="match status" value="1"/>
</dbReference>
<comment type="cofactor">
    <cofactor evidence="1">
        <name>a divalent metal cation</name>
        <dbReference type="ChEBI" id="CHEBI:60240"/>
    </cofactor>
</comment>
<protein>
    <recommendedName>
        <fullName evidence="3">DDE Tnp4 domain-containing protein</fullName>
    </recommendedName>
</protein>
<dbReference type="AlphaFoldDB" id="A0A8W8NTW8"/>
<evidence type="ECO:0000256" key="2">
    <source>
        <dbReference type="ARBA" id="ARBA00022723"/>
    </source>
</evidence>
<name>A0A8W8NTW8_MAGGI</name>
<evidence type="ECO:0000256" key="1">
    <source>
        <dbReference type="ARBA" id="ARBA00001968"/>
    </source>
</evidence>
<dbReference type="GO" id="GO:0046872">
    <property type="term" value="F:metal ion binding"/>
    <property type="evidence" value="ECO:0007669"/>
    <property type="project" value="UniProtKB-KW"/>
</dbReference>
<keyword evidence="2" id="KW-0479">Metal-binding</keyword>
<evidence type="ECO:0000313" key="4">
    <source>
        <dbReference type="EnsemblMetazoa" id="G7505.1:cds"/>
    </source>
</evidence>
<proteinExistence type="predicted"/>
<accession>A0A8W8NTW8</accession>
<evidence type="ECO:0000259" key="3">
    <source>
        <dbReference type="Pfam" id="PF13359"/>
    </source>
</evidence>
<dbReference type="EnsemblMetazoa" id="G7505.1">
    <property type="protein sequence ID" value="G7505.1:cds"/>
    <property type="gene ID" value="G7505"/>
</dbReference>
<feature type="domain" description="DDE Tnp4" evidence="3">
    <location>
        <begin position="1"/>
        <end position="39"/>
    </location>
</feature>
<dbReference type="Proteomes" id="UP000005408">
    <property type="component" value="Unassembled WGS sequence"/>
</dbReference>
<sequence length="83" mass="9076">MVEQTFGILKRRFSCLQGVLSTDPNQATKYVIACAILHNIGIDRGDIVDSTQDQVQLRGGNGNIIVAGDGVNIRNHIVDTYFT</sequence>
<organism evidence="4 5">
    <name type="scientific">Magallana gigas</name>
    <name type="common">Pacific oyster</name>
    <name type="synonym">Crassostrea gigas</name>
    <dbReference type="NCBI Taxonomy" id="29159"/>
    <lineage>
        <taxon>Eukaryota</taxon>
        <taxon>Metazoa</taxon>
        <taxon>Spiralia</taxon>
        <taxon>Lophotrochozoa</taxon>
        <taxon>Mollusca</taxon>
        <taxon>Bivalvia</taxon>
        <taxon>Autobranchia</taxon>
        <taxon>Pteriomorphia</taxon>
        <taxon>Ostreida</taxon>
        <taxon>Ostreoidea</taxon>
        <taxon>Ostreidae</taxon>
        <taxon>Magallana</taxon>
    </lineage>
</organism>
<keyword evidence="5" id="KW-1185">Reference proteome</keyword>
<evidence type="ECO:0000313" key="5">
    <source>
        <dbReference type="Proteomes" id="UP000005408"/>
    </source>
</evidence>
<dbReference type="InterPro" id="IPR027806">
    <property type="entry name" value="HARBI1_dom"/>
</dbReference>
<reference evidence="4" key="1">
    <citation type="submission" date="2022-08" db="UniProtKB">
        <authorList>
            <consortium name="EnsemblMetazoa"/>
        </authorList>
    </citation>
    <scope>IDENTIFICATION</scope>
    <source>
        <strain evidence="4">05x7-T-G4-1.051#20</strain>
    </source>
</reference>